<name>A0ABQ6BIH0_9CAUL</name>
<dbReference type="EMBL" id="BSOY01000034">
    <property type="protein sequence ID" value="GLS01716.1"/>
    <property type="molecule type" value="Genomic_DNA"/>
</dbReference>
<dbReference type="RefSeq" id="WP_284222577.1">
    <property type="nucleotide sequence ID" value="NZ_BSOY01000034.1"/>
</dbReference>
<feature type="chain" id="PRO_5047246473" evidence="2">
    <location>
        <begin position="19"/>
        <end position="174"/>
    </location>
</feature>
<protein>
    <submittedName>
        <fullName evidence="3">Uncharacterized protein</fullName>
    </submittedName>
</protein>
<gene>
    <name evidence="3" type="ORF">GCM10007859_17310</name>
</gene>
<organism evidence="3 4">
    <name type="scientific">Brevundimonas denitrificans</name>
    <dbReference type="NCBI Taxonomy" id="1443434"/>
    <lineage>
        <taxon>Bacteria</taxon>
        <taxon>Pseudomonadati</taxon>
        <taxon>Pseudomonadota</taxon>
        <taxon>Alphaproteobacteria</taxon>
        <taxon>Caulobacterales</taxon>
        <taxon>Caulobacteraceae</taxon>
        <taxon>Brevundimonas</taxon>
    </lineage>
</organism>
<evidence type="ECO:0000313" key="3">
    <source>
        <dbReference type="EMBL" id="GLS01716.1"/>
    </source>
</evidence>
<sequence>MLAVVLALMLQQTPPLPAATGQVVWETPAPAEPADPVAAIEIPAIPDSARADPWGYERAECSPLIRSSQESLETCQARVRMILAAHLGAALPAGLAPAGAPNECRQEAAGDRYALQCGAPTRAARPTTVLEERSCETRPRVQPQGGVAWTEECRPASRVREDDEGLTVRLGGRD</sequence>
<keyword evidence="2" id="KW-0732">Signal</keyword>
<evidence type="ECO:0000256" key="2">
    <source>
        <dbReference type="SAM" id="SignalP"/>
    </source>
</evidence>
<evidence type="ECO:0000256" key="1">
    <source>
        <dbReference type="SAM" id="MobiDB-lite"/>
    </source>
</evidence>
<evidence type="ECO:0000313" key="4">
    <source>
        <dbReference type="Proteomes" id="UP001156921"/>
    </source>
</evidence>
<dbReference type="Proteomes" id="UP001156921">
    <property type="component" value="Unassembled WGS sequence"/>
</dbReference>
<keyword evidence="4" id="KW-1185">Reference proteome</keyword>
<accession>A0ABQ6BIH0</accession>
<reference evidence="4" key="1">
    <citation type="journal article" date="2019" name="Int. J. Syst. Evol. Microbiol.">
        <title>The Global Catalogue of Microorganisms (GCM) 10K type strain sequencing project: providing services to taxonomists for standard genome sequencing and annotation.</title>
        <authorList>
            <consortium name="The Broad Institute Genomics Platform"/>
            <consortium name="The Broad Institute Genome Sequencing Center for Infectious Disease"/>
            <person name="Wu L."/>
            <person name="Ma J."/>
        </authorList>
    </citation>
    <scope>NUCLEOTIDE SEQUENCE [LARGE SCALE GENOMIC DNA]</scope>
    <source>
        <strain evidence="4">NBRC 110107</strain>
    </source>
</reference>
<feature type="signal peptide" evidence="2">
    <location>
        <begin position="1"/>
        <end position="18"/>
    </location>
</feature>
<feature type="compositionally biased region" description="Basic and acidic residues" evidence="1">
    <location>
        <begin position="130"/>
        <end position="139"/>
    </location>
</feature>
<comment type="caution">
    <text evidence="3">The sequence shown here is derived from an EMBL/GenBank/DDBJ whole genome shotgun (WGS) entry which is preliminary data.</text>
</comment>
<proteinExistence type="predicted"/>
<feature type="region of interest" description="Disordered" evidence="1">
    <location>
        <begin position="128"/>
        <end position="147"/>
    </location>
</feature>